<protein>
    <recommendedName>
        <fullName evidence="3">BRWD/PHIP N-terminal domain-containing protein</fullName>
    </recommendedName>
</protein>
<dbReference type="PANTHER" id="PTHR16266:SF17">
    <property type="entry name" value="BRWD3"/>
    <property type="match status" value="1"/>
</dbReference>
<dbReference type="Gene3D" id="2.130.10.10">
    <property type="entry name" value="YVTN repeat-like/Quinoprotein amine dehydrogenase"/>
    <property type="match status" value="2"/>
</dbReference>
<name>A0A0D3J586_EMIH1</name>
<dbReference type="Pfam" id="PF00400">
    <property type="entry name" value="WD40"/>
    <property type="match status" value="2"/>
</dbReference>
<dbReference type="AlphaFoldDB" id="A0A0D3J586"/>
<dbReference type="GO" id="GO:0005634">
    <property type="term" value="C:nucleus"/>
    <property type="evidence" value="ECO:0007669"/>
    <property type="project" value="TreeGrafter"/>
</dbReference>
<feature type="region of interest" description="Disordered" evidence="2">
    <location>
        <begin position="106"/>
        <end position="137"/>
    </location>
</feature>
<dbReference type="InterPro" id="IPR057452">
    <property type="entry name" value="BRWD/PHIP_N"/>
</dbReference>
<feature type="compositionally biased region" description="Basic and acidic residues" evidence="2">
    <location>
        <begin position="535"/>
        <end position="558"/>
    </location>
</feature>
<evidence type="ECO:0000313" key="5">
    <source>
        <dbReference type="Proteomes" id="UP000013827"/>
    </source>
</evidence>
<dbReference type="Pfam" id="PF25437">
    <property type="entry name" value="BRWD1_N"/>
    <property type="match status" value="1"/>
</dbReference>
<proteinExistence type="predicted"/>
<feature type="domain" description="BRWD/PHIP N-terminal" evidence="3">
    <location>
        <begin position="8"/>
        <end position="82"/>
    </location>
</feature>
<dbReference type="KEGG" id="ehx:EMIHUDRAFT_118343"/>
<evidence type="ECO:0000256" key="2">
    <source>
        <dbReference type="SAM" id="MobiDB-lite"/>
    </source>
</evidence>
<dbReference type="EnsemblProtists" id="EOD18671">
    <property type="protein sequence ID" value="EOD18671"/>
    <property type="gene ID" value="EMIHUDRAFT_118343"/>
</dbReference>
<dbReference type="HOGENOM" id="CLU_468093_0_0_1"/>
<dbReference type="PANTHER" id="PTHR16266">
    <property type="entry name" value="WD REPEAT DOMAIN 9"/>
    <property type="match status" value="1"/>
</dbReference>
<feature type="region of interest" description="Disordered" evidence="2">
    <location>
        <begin position="531"/>
        <end position="583"/>
    </location>
</feature>
<dbReference type="PROSITE" id="PS50082">
    <property type="entry name" value="WD_REPEATS_2"/>
    <property type="match status" value="1"/>
</dbReference>
<feature type="compositionally biased region" description="Acidic residues" evidence="2">
    <location>
        <begin position="119"/>
        <end position="128"/>
    </location>
</feature>
<sequence length="583" mass="59298">MTSTEPPAPEIFLLVLRLLEGSPCSGAYEALRREAEAHGLLGERVDWRGGRHTASLQEAAAAAGGLPPPEHLQRLLSQLLALSQTQQPPSERVAAAPVTLLTQGPRSLVTVGGEGDGGGVEEGDDEGGEGAGEDRAAAGGRRLVSFGRRAPPPPSAHWSRSGGAAAAGGAPALLHVALARELGARPFPRRLLLGLRGGIGSSSGGSSGGSGGGSGDGGGSGSARGGGGGGGGSSGSRLGGGGGMMSAVAALRGHLCAAYCVLFDRTGRRLITGADDAAVWSCVSGLLQFTLRGHVREVTDLKLSPANDHLVSASNDTTARVCADGETRLYNALEWETPPLLLGRAAVPRAVVAAAAGDGAASNGGGTVVVEAFDAPESVAYPAPAIGSSPGVCAISSDGLYACVGSTVHPYVHLWPLAPAHRLFDAAATRQKATRREGQGQAQVHALALHSQSGAKPPALWIDAVEWSSDGRFAVTAESLHKQTREEPCLSAALRAWSSCSGACLATFSEGPLPTHVLRAHPHDPSVFAAAGYDGEPHQPPRQLRIDEEAGEAFRVDGGEQASEAGAAGESTQRRAAKRIREQ</sequence>
<dbReference type="InterPro" id="IPR015943">
    <property type="entry name" value="WD40/YVTN_repeat-like_dom_sf"/>
</dbReference>
<dbReference type="InterPro" id="IPR001680">
    <property type="entry name" value="WD40_rpt"/>
</dbReference>
<dbReference type="Proteomes" id="UP000013827">
    <property type="component" value="Unassembled WGS sequence"/>
</dbReference>
<dbReference type="STRING" id="2903.R1E6I0"/>
<dbReference type="GO" id="GO:0006357">
    <property type="term" value="P:regulation of transcription by RNA polymerase II"/>
    <property type="evidence" value="ECO:0007669"/>
    <property type="project" value="TreeGrafter"/>
</dbReference>
<dbReference type="RefSeq" id="XP_005771100.1">
    <property type="nucleotide sequence ID" value="XM_005771043.1"/>
</dbReference>
<feature type="region of interest" description="Disordered" evidence="2">
    <location>
        <begin position="145"/>
        <end position="164"/>
    </location>
</feature>
<keyword evidence="1" id="KW-0853">WD repeat</keyword>
<accession>A0A0D3J586</accession>
<feature type="compositionally biased region" description="Low complexity" evidence="2">
    <location>
        <begin position="559"/>
        <end position="571"/>
    </location>
</feature>
<dbReference type="GO" id="GO:0008360">
    <property type="term" value="P:regulation of cell shape"/>
    <property type="evidence" value="ECO:0007669"/>
    <property type="project" value="TreeGrafter"/>
</dbReference>
<evidence type="ECO:0000259" key="3">
    <source>
        <dbReference type="Pfam" id="PF25437"/>
    </source>
</evidence>
<reference evidence="4" key="2">
    <citation type="submission" date="2024-10" db="UniProtKB">
        <authorList>
            <consortium name="EnsemblProtists"/>
        </authorList>
    </citation>
    <scope>IDENTIFICATION</scope>
</reference>
<dbReference type="GeneID" id="17264216"/>
<evidence type="ECO:0000256" key="1">
    <source>
        <dbReference type="PROSITE-ProRule" id="PRU00221"/>
    </source>
</evidence>
<organism evidence="4 5">
    <name type="scientific">Emiliania huxleyi (strain CCMP1516)</name>
    <dbReference type="NCBI Taxonomy" id="280463"/>
    <lineage>
        <taxon>Eukaryota</taxon>
        <taxon>Haptista</taxon>
        <taxon>Haptophyta</taxon>
        <taxon>Prymnesiophyceae</taxon>
        <taxon>Isochrysidales</taxon>
        <taxon>Noelaerhabdaceae</taxon>
        <taxon>Emiliania</taxon>
    </lineage>
</organism>
<dbReference type="InterPro" id="IPR052060">
    <property type="entry name" value="Bromo_WD_repeat"/>
</dbReference>
<feature type="repeat" description="WD" evidence="1">
    <location>
        <begin position="291"/>
        <end position="321"/>
    </location>
</feature>
<dbReference type="SMART" id="SM00320">
    <property type="entry name" value="WD40"/>
    <property type="match status" value="2"/>
</dbReference>
<dbReference type="eggNOG" id="KOG0644">
    <property type="taxonomic scope" value="Eukaryota"/>
</dbReference>
<dbReference type="SUPFAM" id="SSF101908">
    <property type="entry name" value="Putative isomerase YbhE"/>
    <property type="match status" value="1"/>
</dbReference>
<dbReference type="PaxDb" id="2903-EOD18671"/>
<evidence type="ECO:0000313" key="4">
    <source>
        <dbReference type="EnsemblProtists" id="EOD18671"/>
    </source>
</evidence>
<reference evidence="5" key="1">
    <citation type="journal article" date="2013" name="Nature">
        <title>Pan genome of the phytoplankton Emiliania underpins its global distribution.</title>
        <authorList>
            <person name="Read B.A."/>
            <person name="Kegel J."/>
            <person name="Klute M.J."/>
            <person name="Kuo A."/>
            <person name="Lefebvre S.C."/>
            <person name="Maumus F."/>
            <person name="Mayer C."/>
            <person name="Miller J."/>
            <person name="Monier A."/>
            <person name="Salamov A."/>
            <person name="Young J."/>
            <person name="Aguilar M."/>
            <person name="Claverie J.M."/>
            <person name="Frickenhaus S."/>
            <person name="Gonzalez K."/>
            <person name="Herman E.K."/>
            <person name="Lin Y.C."/>
            <person name="Napier J."/>
            <person name="Ogata H."/>
            <person name="Sarno A.F."/>
            <person name="Shmutz J."/>
            <person name="Schroeder D."/>
            <person name="de Vargas C."/>
            <person name="Verret F."/>
            <person name="von Dassow P."/>
            <person name="Valentin K."/>
            <person name="Van de Peer Y."/>
            <person name="Wheeler G."/>
            <person name="Dacks J.B."/>
            <person name="Delwiche C.F."/>
            <person name="Dyhrman S.T."/>
            <person name="Glockner G."/>
            <person name="John U."/>
            <person name="Richards T."/>
            <person name="Worden A.Z."/>
            <person name="Zhang X."/>
            <person name="Grigoriev I.V."/>
            <person name="Allen A.E."/>
            <person name="Bidle K."/>
            <person name="Borodovsky M."/>
            <person name="Bowler C."/>
            <person name="Brownlee C."/>
            <person name="Cock J.M."/>
            <person name="Elias M."/>
            <person name="Gladyshev V.N."/>
            <person name="Groth M."/>
            <person name="Guda C."/>
            <person name="Hadaegh A."/>
            <person name="Iglesias-Rodriguez M.D."/>
            <person name="Jenkins J."/>
            <person name="Jones B.M."/>
            <person name="Lawson T."/>
            <person name="Leese F."/>
            <person name="Lindquist E."/>
            <person name="Lobanov A."/>
            <person name="Lomsadze A."/>
            <person name="Malik S.B."/>
            <person name="Marsh M.E."/>
            <person name="Mackinder L."/>
            <person name="Mock T."/>
            <person name="Mueller-Roeber B."/>
            <person name="Pagarete A."/>
            <person name="Parker M."/>
            <person name="Probert I."/>
            <person name="Quesneville H."/>
            <person name="Raines C."/>
            <person name="Rensing S.A."/>
            <person name="Riano-Pachon D.M."/>
            <person name="Richier S."/>
            <person name="Rokitta S."/>
            <person name="Shiraiwa Y."/>
            <person name="Soanes D.M."/>
            <person name="van der Giezen M."/>
            <person name="Wahlund T.M."/>
            <person name="Williams B."/>
            <person name="Wilson W."/>
            <person name="Wolfe G."/>
            <person name="Wurch L.L."/>
        </authorList>
    </citation>
    <scope>NUCLEOTIDE SEQUENCE</scope>
</reference>
<keyword evidence="5" id="KW-1185">Reference proteome</keyword>
<dbReference type="GO" id="GO:0007010">
    <property type="term" value="P:cytoskeleton organization"/>
    <property type="evidence" value="ECO:0007669"/>
    <property type="project" value="TreeGrafter"/>
</dbReference>
<feature type="region of interest" description="Disordered" evidence="2">
    <location>
        <begin position="202"/>
        <end position="235"/>
    </location>
</feature>